<gene>
    <name evidence="11" type="ORF">TIFTF001_038754</name>
    <name evidence="12" type="ORF">TIFTF001_038756</name>
</gene>
<organism evidence="11 13">
    <name type="scientific">Ficus carica</name>
    <name type="common">Common fig</name>
    <dbReference type="NCBI Taxonomy" id="3494"/>
    <lineage>
        <taxon>Eukaryota</taxon>
        <taxon>Viridiplantae</taxon>
        <taxon>Streptophyta</taxon>
        <taxon>Embryophyta</taxon>
        <taxon>Tracheophyta</taxon>
        <taxon>Spermatophyta</taxon>
        <taxon>Magnoliopsida</taxon>
        <taxon>eudicotyledons</taxon>
        <taxon>Gunneridae</taxon>
        <taxon>Pentapetalae</taxon>
        <taxon>rosids</taxon>
        <taxon>fabids</taxon>
        <taxon>Rosales</taxon>
        <taxon>Moraceae</taxon>
        <taxon>Ficeae</taxon>
        <taxon>Ficus</taxon>
    </lineage>
</organism>
<evidence type="ECO:0000256" key="2">
    <source>
        <dbReference type="ARBA" id="ARBA00022553"/>
    </source>
</evidence>
<keyword evidence="13" id="KW-1185">Reference proteome</keyword>
<dbReference type="SUPFAM" id="SSF52058">
    <property type="entry name" value="L domain-like"/>
    <property type="match status" value="1"/>
</dbReference>
<dbReference type="Gene3D" id="3.80.10.10">
    <property type="entry name" value="Ribonuclease Inhibitor"/>
    <property type="match status" value="1"/>
</dbReference>
<keyword evidence="8" id="KW-0472">Membrane</keyword>
<dbReference type="PANTHER" id="PTHR48063:SF101">
    <property type="entry name" value="LRR RECEPTOR-LIKE SERINE_THREONINE-PROTEIN KINASE FLS2"/>
    <property type="match status" value="1"/>
</dbReference>
<dbReference type="EMBL" id="BTGU01000913">
    <property type="protein sequence ID" value="GMN69710.1"/>
    <property type="molecule type" value="Genomic_DNA"/>
</dbReference>
<evidence type="ECO:0000256" key="7">
    <source>
        <dbReference type="ARBA" id="ARBA00022989"/>
    </source>
</evidence>
<dbReference type="InterPro" id="IPR001611">
    <property type="entry name" value="Leu-rich_rpt"/>
</dbReference>
<reference evidence="11" key="1">
    <citation type="submission" date="2023-07" db="EMBL/GenBank/DDBJ databases">
        <title>draft genome sequence of fig (Ficus carica).</title>
        <authorList>
            <person name="Takahashi T."/>
            <person name="Nishimura K."/>
        </authorList>
    </citation>
    <scope>NUCLEOTIDE SEQUENCE</scope>
</reference>
<keyword evidence="10" id="KW-0325">Glycoprotein</keyword>
<evidence type="ECO:0000256" key="8">
    <source>
        <dbReference type="ARBA" id="ARBA00023136"/>
    </source>
</evidence>
<dbReference type="AlphaFoldDB" id="A0AA88JD90"/>
<dbReference type="PRINTS" id="PR00019">
    <property type="entry name" value="LEURICHRPT"/>
</dbReference>
<evidence type="ECO:0000256" key="5">
    <source>
        <dbReference type="ARBA" id="ARBA00022729"/>
    </source>
</evidence>
<keyword evidence="3" id="KW-0433">Leucine-rich repeat</keyword>
<evidence type="ECO:0000256" key="4">
    <source>
        <dbReference type="ARBA" id="ARBA00022692"/>
    </source>
</evidence>
<keyword evidence="9" id="KW-0675">Receptor</keyword>
<evidence type="ECO:0000313" key="12">
    <source>
        <dbReference type="EMBL" id="GMN69710.1"/>
    </source>
</evidence>
<dbReference type="PROSITE" id="PS51450">
    <property type="entry name" value="LRR"/>
    <property type="match status" value="1"/>
</dbReference>
<evidence type="ECO:0000256" key="10">
    <source>
        <dbReference type="ARBA" id="ARBA00023180"/>
    </source>
</evidence>
<keyword evidence="5" id="KW-0732">Signal</keyword>
<evidence type="ECO:0000313" key="13">
    <source>
        <dbReference type="Proteomes" id="UP001187192"/>
    </source>
</evidence>
<keyword evidence="2" id="KW-0597">Phosphoprotein</keyword>
<proteinExistence type="predicted"/>
<comment type="caution">
    <text evidence="11">The sequence shown here is derived from an EMBL/GenBank/DDBJ whole genome shotgun (WGS) entry which is preliminary data.</text>
</comment>
<dbReference type="PANTHER" id="PTHR48063">
    <property type="entry name" value="LRR RECEPTOR-LIKE KINASE"/>
    <property type="match status" value="1"/>
</dbReference>
<dbReference type="EMBL" id="BTGU01000912">
    <property type="protein sequence ID" value="GMN69709.1"/>
    <property type="molecule type" value="Genomic_DNA"/>
</dbReference>
<evidence type="ECO:0000256" key="1">
    <source>
        <dbReference type="ARBA" id="ARBA00004479"/>
    </source>
</evidence>
<evidence type="ECO:0000256" key="6">
    <source>
        <dbReference type="ARBA" id="ARBA00022737"/>
    </source>
</evidence>
<evidence type="ECO:0000313" key="11">
    <source>
        <dbReference type="EMBL" id="GMN69709.1"/>
    </source>
</evidence>
<keyword evidence="4" id="KW-0812">Transmembrane</keyword>
<accession>A0AA88JD90</accession>
<dbReference type="Pfam" id="PF00560">
    <property type="entry name" value="LRR_1"/>
    <property type="match status" value="2"/>
</dbReference>
<protein>
    <submittedName>
        <fullName evidence="11">Uncharacterized protein</fullName>
    </submittedName>
</protein>
<comment type="subcellular location">
    <subcellularLocation>
        <location evidence="1">Membrane</location>
        <topology evidence="1">Single-pass type I membrane protein</topology>
    </subcellularLocation>
</comment>
<dbReference type="InterPro" id="IPR032675">
    <property type="entry name" value="LRR_dom_sf"/>
</dbReference>
<dbReference type="GO" id="GO:0016020">
    <property type="term" value="C:membrane"/>
    <property type="evidence" value="ECO:0007669"/>
    <property type="project" value="UniProtKB-SubCell"/>
</dbReference>
<evidence type="ECO:0000256" key="9">
    <source>
        <dbReference type="ARBA" id="ARBA00023170"/>
    </source>
</evidence>
<sequence length="170" mass="18061">MRKGWNDERTSIIYAYNVSGSHSGTTGSFLDEVDLIPSKIDKLALLDALDLSNNQLSGAIPSSLTEVARLDVLDLSNNNLSGKIPTGTQLQSFEASSYTGNPELCGAPLLKMFPGYEPTASTAPAARNEEEDQDKFITTGFYVTLGLGFVVLDLCAKLSGAHCAGVTVLL</sequence>
<dbReference type="InterPro" id="IPR046956">
    <property type="entry name" value="RLP23-like"/>
</dbReference>
<dbReference type="Proteomes" id="UP001187192">
    <property type="component" value="Unassembled WGS sequence"/>
</dbReference>
<keyword evidence="7" id="KW-1133">Transmembrane helix</keyword>
<name>A0AA88JD90_FICCA</name>
<evidence type="ECO:0000256" key="3">
    <source>
        <dbReference type="ARBA" id="ARBA00022614"/>
    </source>
</evidence>
<keyword evidence="6" id="KW-0677">Repeat</keyword>
<dbReference type="FunFam" id="3.80.10.10:FF:000722">
    <property type="entry name" value="Leucine-rich repeat receptor-like protein kinase"/>
    <property type="match status" value="1"/>
</dbReference>